<dbReference type="Gene3D" id="3.40.960.10">
    <property type="entry name" value="VSR Endonuclease"/>
    <property type="match status" value="1"/>
</dbReference>
<proteinExistence type="predicted"/>
<reference evidence="1" key="1">
    <citation type="submission" date="2023-07" db="EMBL/GenBank/DDBJ databases">
        <title>Bifidobacterium aquikefiriaerophilum sp. nov. and Bifidobacterium eccum sp. nov., isolated from water kefir.</title>
        <authorList>
            <person name="Breselge S."/>
            <person name="Bellassi P."/>
            <person name="Barcenilla C."/>
            <person name="Alvarez-Ordonez A."/>
            <person name="Morelli L."/>
            <person name="Cotter P.D."/>
        </authorList>
    </citation>
    <scope>NUCLEOTIDE SEQUENCE</scope>
    <source>
        <strain evidence="1">WK041_4_12</strain>
    </source>
</reference>
<sequence>MKTTIASAFPHFSNPPLNIDDYIDVVRRSRNTVTFAGFSALRLMSFPELRTKRADSTSLQVCTAQQGKRTRLRNVTFLYWTQPFTTSVIVMPEESILYVDPVTAILQALRDLDEIEAVALLDTIISRNAHYRDLNLADLEAAICGPTRFKGKALGKKALKHCREGTDSLMESRWRMNMVKSHLPCPEVNYRIQHPVTQELWFADLAYPELKIAIEYQGQEFHTTKEALIRDSRKISALQGLNWNVITVTAEDMMNDSAWQRFVDTLQAVIASKKAQLR</sequence>
<gene>
    <name evidence="1" type="ORF">QN215_02795</name>
</gene>
<dbReference type="InterPro" id="IPR011335">
    <property type="entry name" value="Restrct_endonuc-II-like"/>
</dbReference>
<evidence type="ECO:0000313" key="1">
    <source>
        <dbReference type="EMBL" id="XDS45071.1"/>
    </source>
</evidence>
<dbReference type="KEGG" id="baqk:QN215_02795"/>
<dbReference type="AlphaFoldDB" id="A0AB39U8A6"/>
<accession>A0AB39U8A6</accession>
<dbReference type="SUPFAM" id="SSF52980">
    <property type="entry name" value="Restriction endonuclease-like"/>
    <property type="match status" value="1"/>
</dbReference>
<dbReference type="EMBL" id="CP129674">
    <property type="protein sequence ID" value="XDS45071.1"/>
    <property type="molecule type" value="Genomic_DNA"/>
</dbReference>
<name>A0AB39U8A6_9BIFI</name>
<organism evidence="1">
    <name type="scientific">Bifidobacterium aquikefiricola</name>
    <dbReference type="NCBI Taxonomy" id="3059038"/>
    <lineage>
        <taxon>Bacteria</taxon>
        <taxon>Bacillati</taxon>
        <taxon>Actinomycetota</taxon>
        <taxon>Actinomycetes</taxon>
        <taxon>Bifidobacteriales</taxon>
        <taxon>Bifidobacteriaceae</taxon>
        <taxon>Bifidobacterium</taxon>
    </lineage>
</organism>
<evidence type="ECO:0008006" key="2">
    <source>
        <dbReference type="Google" id="ProtNLM"/>
    </source>
</evidence>
<protein>
    <recommendedName>
        <fullName evidence="2">DUF559 domain-containing protein</fullName>
    </recommendedName>
</protein>
<dbReference type="RefSeq" id="WP_369344612.1">
    <property type="nucleotide sequence ID" value="NZ_CP129674.1"/>
</dbReference>